<dbReference type="EMBL" id="JAGIOH010000001">
    <property type="protein sequence ID" value="MBP2403123.1"/>
    <property type="molecule type" value="Genomic_DNA"/>
</dbReference>
<feature type="domain" description="HNH/Endo VII superfamily nuclease toxins" evidence="3">
    <location>
        <begin position="1367"/>
        <end position="1436"/>
    </location>
</feature>
<name>A0ABS4Y5C7_9ACTN</name>
<feature type="domain" description="DUF6531" evidence="4">
    <location>
        <begin position="269"/>
        <end position="340"/>
    </location>
</feature>
<dbReference type="Pfam" id="PF15657">
    <property type="entry name" value="Tox-HNH-EHHH"/>
    <property type="match status" value="1"/>
</dbReference>
<sequence length="1436" mass="155928">MSFADEAKNALEKIGLHWPDGDPGKLRKAAAAWQTFADSVDAVRTPVNNTAGALIRNNKGEAIDAFEVFWSRYAGDGGKGWLSDIAKAAREMATGLEKLAKAIEDAVDKLQNALAINGAVIVAGFGLAAFTLGASAEASAVAAAGIIRLGATMGVTISAVAAEIAATTLIAAAFSGVESVAVNLAVAQPMKIAAGLQGGFSLPEVNAAAKDGMLFGGMFGGALGGVGALTRNAALAGGYRNLLKSNLRPNIVELPAAARPTCSIKCDLDPIDVATGAMLLPQTDVTLPGDLPLVVERTHLSSYRAGGWFGPSWASTLDERVQLDAEGVVFAAADGMRLVYPVPDPSTPALPVKGPRWPLSWDGTPDGALTITDPFTGVVRTFGGASPTDVPGAVQLPLESVQDRNGARIDIERSLGGVPTGIRHTGGYYVAVDTQGPRVTALRLLDKAPSLYEPREDFGGGTVLVRYGYDDAGNLAEVINSSGKPLRFTYDAEGRITSWTDRNATSYSYVYDSRGRVVRTEGSDGFLSGALSYDDESRTTTVTDSVGRQRTYRHNADCQVVEEIDPLGHTTLTEWDARGDQRLSITDPLGRTTRYAYDEAGNLHRATLPDGSTAQATYNPLCQPTEVIEPAGARWLHTYDERGNRLTTTDPAGAETSYSYDDSGRLTAVTDALGHTHRITFNPAGLPLAVVDPLGHTTTVRRDAFGRVTEAIDPLGHTTRMGWTTEGKPLWREQPDGTRETWTWDGEGNLLTHTDPAGNTTEHTHTHFDLQASRTDPNGTRYDFAYDTELRLTGVTNPQGLTWSYDYDAAGRLVSETDFNGRTLAYTHDAAGALLSRINGAGESLHFTRDLLGRTTEQRSDAGETTTYAYDVSGSLIRTANADAEITWERDALGRPLTETVNGRTTRYTYDALGRRTQRTTPSGLLSEWTYDAAGRPVELGSDAGSLTFTYDAAGRETGRRIGEGATLTQTWDATDRLTTQTITGHHQAADRLLQHRSYAYRADGYLTEIRELTSGTRRFDLDRTGRVTSVSAHGWSETYAYDGAGNLTHATAPEHPAPGDREFSGTLIRRAGRTAYEHDAQGRLVRKTRKLLNGQTRTWTYQWNAEDRLTEAVTPEGERWRYAYDPLGRRTAKQRLSDDGSVEEETTFAWDGTRLAEQSALDGKTVTWEYAPGTHRPVTQTDHNPTASRVADDSLLSKFTGSTQREFDARFHAIITDLVGTPTELVSPAGDLAWQHRTTLWGTHLPAPPEGAVDCPLRFPGQYHDAETGLDYNHFRYYDPEAYRYIAPDPLGLEPSPNHHSYILNPYSWADPLGLAPDGCSVPPARKYSPSRNSAFRDAKRDLGIPMSQQPDDLRMVPMTDRTGRQIMGDNGQPVMTREYIYTREDGKRVIVQDHSAGHDFGEGGVGNQGRHLNVRPYENPRTGKVPGTAQHYEY</sequence>
<evidence type="ECO:0000313" key="8">
    <source>
        <dbReference type="Proteomes" id="UP001519291"/>
    </source>
</evidence>
<dbReference type="InterPro" id="IPR031325">
    <property type="entry name" value="RHS_repeat"/>
</dbReference>
<keyword evidence="1" id="KW-0677">Repeat</keyword>
<dbReference type="InterPro" id="IPR022385">
    <property type="entry name" value="Rhs_assc_core"/>
</dbReference>
<evidence type="ECO:0000259" key="6">
    <source>
        <dbReference type="Pfam" id="PF25547"/>
    </source>
</evidence>
<dbReference type="Proteomes" id="UP001519291">
    <property type="component" value="Unassembled WGS sequence"/>
</dbReference>
<protein>
    <submittedName>
        <fullName evidence="7">RHS repeat-associated protein</fullName>
    </submittedName>
</protein>
<reference evidence="7 8" key="1">
    <citation type="submission" date="2021-03" db="EMBL/GenBank/DDBJ databases">
        <title>Sequencing the genomes of 1000 actinobacteria strains.</title>
        <authorList>
            <person name="Klenk H.-P."/>
        </authorList>
    </citation>
    <scope>NUCLEOTIDE SEQUENCE [LARGE SCALE GENOMIC DNA]</scope>
    <source>
        <strain evidence="7 8">DSM 41480</strain>
    </source>
</reference>
<dbReference type="InterPro" id="IPR057746">
    <property type="entry name" value="CpnT-like_N"/>
</dbReference>
<dbReference type="PANTHER" id="PTHR32305">
    <property type="match status" value="1"/>
</dbReference>
<dbReference type="InterPro" id="IPR006530">
    <property type="entry name" value="YD"/>
</dbReference>
<accession>A0ABS4Y5C7</accession>
<evidence type="ECO:0000313" key="7">
    <source>
        <dbReference type="EMBL" id="MBP2403123.1"/>
    </source>
</evidence>
<keyword evidence="8" id="KW-1185">Reference proteome</keyword>
<feature type="domain" description="Teneurin-like YD-shell" evidence="5">
    <location>
        <begin position="531"/>
        <end position="713"/>
    </location>
</feature>
<dbReference type="Pfam" id="PF20148">
    <property type="entry name" value="DUF6531"/>
    <property type="match status" value="1"/>
</dbReference>
<dbReference type="InterPro" id="IPR056823">
    <property type="entry name" value="TEN-like_YD-shell"/>
</dbReference>
<dbReference type="InterPro" id="IPR028048">
    <property type="entry name" value="Tox-HNH-EHHH"/>
</dbReference>
<evidence type="ECO:0000259" key="4">
    <source>
        <dbReference type="Pfam" id="PF20148"/>
    </source>
</evidence>
<comment type="caution">
    <text evidence="7">The sequence shown here is derived from an EMBL/GenBank/DDBJ whole genome shotgun (WGS) entry which is preliminary data.</text>
</comment>
<evidence type="ECO:0000259" key="5">
    <source>
        <dbReference type="Pfam" id="PF25023"/>
    </source>
</evidence>
<dbReference type="GeneID" id="91569457"/>
<evidence type="ECO:0000259" key="3">
    <source>
        <dbReference type="Pfam" id="PF15657"/>
    </source>
</evidence>
<feature type="region of interest" description="Disordered" evidence="2">
    <location>
        <begin position="1402"/>
        <end position="1436"/>
    </location>
</feature>
<evidence type="ECO:0000256" key="1">
    <source>
        <dbReference type="ARBA" id="ARBA00022737"/>
    </source>
</evidence>
<dbReference type="NCBIfam" id="TIGR01643">
    <property type="entry name" value="YD_repeat_2x"/>
    <property type="match status" value="12"/>
</dbReference>
<dbReference type="Pfam" id="PF25023">
    <property type="entry name" value="TEN_YD-shell"/>
    <property type="match status" value="1"/>
</dbReference>
<organism evidence="7 8">
    <name type="scientific">Streptomyces syringium</name>
    <dbReference type="NCBI Taxonomy" id="76729"/>
    <lineage>
        <taxon>Bacteria</taxon>
        <taxon>Bacillati</taxon>
        <taxon>Actinomycetota</taxon>
        <taxon>Actinomycetes</taxon>
        <taxon>Kitasatosporales</taxon>
        <taxon>Streptomycetaceae</taxon>
        <taxon>Streptomyces</taxon>
    </lineage>
</organism>
<feature type="domain" description="Outer membrane channel protein CpnT-like N-terminal" evidence="6">
    <location>
        <begin position="14"/>
        <end position="143"/>
    </location>
</feature>
<dbReference type="InterPro" id="IPR050708">
    <property type="entry name" value="T6SS_VgrG/RHS"/>
</dbReference>
<dbReference type="NCBIfam" id="TIGR03696">
    <property type="entry name" value="Rhs_assc_core"/>
    <property type="match status" value="1"/>
</dbReference>
<dbReference type="Pfam" id="PF25547">
    <property type="entry name" value="WXG100_2"/>
    <property type="match status" value="1"/>
</dbReference>
<gene>
    <name evidence="7" type="ORF">JO379_002592</name>
</gene>
<dbReference type="InterPro" id="IPR045351">
    <property type="entry name" value="DUF6531"/>
</dbReference>
<dbReference type="PANTHER" id="PTHR32305:SF15">
    <property type="entry name" value="PROTEIN RHSA-RELATED"/>
    <property type="match status" value="1"/>
</dbReference>
<dbReference type="RefSeq" id="WP_209515028.1">
    <property type="nucleotide sequence ID" value="NZ_JAGIOH010000001.1"/>
</dbReference>
<dbReference type="Pfam" id="PF05593">
    <property type="entry name" value="RHS_repeat"/>
    <property type="match status" value="5"/>
</dbReference>
<evidence type="ECO:0000256" key="2">
    <source>
        <dbReference type="SAM" id="MobiDB-lite"/>
    </source>
</evidence>
<proteinExistence type="predicted"/>
<dbReference type="Gene3D" id="2.180.10.10">
    <property type="entry name" value="RHS repeat-associated core"/>
    <property type="match status" value="2"/>
</dbReference>